<dbReference type="InterPro" id="IPR007960">
    <property type="entry name" value="TAS2R"/>
</dbReference>
<feature type="transmembrane region" description="Helical" evidence="13">
    <location>
        <begin position="52"/>
        <end position="75"/>
    </location>
</feature>
<name>A0A8J6EGB6_ELECQ</name>
<evidence type="ECO:0000256" key="11">
    <source>
        <dbReference type="RuleBase" id="RU004423"/>
    </source>
</evidence>
<gene>
    <name evidence="14" type="ORF">GDO78_022469</name>
</gene>
<dbReference type="PANTHER" id="PTHR11394">
    <property type="entry name" value="TASTE RECEPTOR TYPE 2"/>
    <property type="match status" value="1"/>
</dbReference>
<proteinExistence type="inferred from homology"/>
<evidence type="ECO:0000256" key="13">
    <source>
        <dbReference type="SAM" id="Phobius"/>
    </source>
</evidence>
<feature type="transmembrane region" description="Helical" evidence="13">
    <location>
        <begin position="253"/>
        <end position="277"/>
    </location>
</feature>
<evidence type="ECO:0000313" key="15">
    <source>
        <dbReference type="Proteomes" id="UP000770717"/>
    </source>
</evidence>
<keyword evidence="5 12" id="KW-0812">Transmembrane</keyword>
<dbReference type="Gene3D" id="1.20.1070.10">
    <property type="entry name" value="Rhodopsin 7-helix transmembrane proteins"/>
    <property type="match status" value="1"/>
</dbReference>
<reference evidence="14" key="1">
    <citation type="thesis" date="2020" institute="ProQuest LLC" country="789 East Eisenhower Parkway, Ann Arbor, MI, USA">
        <title>Comparative Genomics and Chromosome Evolution.</title>
        <authorList>
            <person name="Mudd A.B."/>
        </authorList>
    </citation>
    <scope>NUCLEOTIDE SEQUENCE</scope>
    <source>
        <strain evidence="14">HN-11 Male</strain>
        <tissue evidence="14">Kidney and liver</tissue>
    </source>
</reference>
<evidence type="ECO:0000256" key="6">
    <source>
        <dbReference type="ARBA" id="ARBA00022989"/>
    </source>
</evidence>
<accession>A0A8J6EGB6</accession>
<evidence type="ECO:0000256" key="5">
    <source>
        <dbReference type="ARBA" id="ARBA00022692"/>
    </source>
</evidence>
<feature type="transmembrane region" description="Helical" evidence="13">
    <location>
        <begin position="223"/>
        <end position="247"/>
    </location>
</feature>
<organism evidence="14 15">
    <name type="scientific">Eleutherodactylus coqui</name>
    <name type="common">Puerto Rican coqui</name>
    <dbReference type="NCBI Taxonomy" id="57060"/>
    <lineage>
        <taxon>Eukaryota</taxon>
        <taxon>Metazoa</taxon>
        <taxon>Chordata</taxon>
        <taxon>Craniata</taxon>
        <taxon>Vertebrata</taxon>
        <taxon>Euteleostomi</taxon>
        <taxon>Amphibia</taxon>
        <taxon>Batrachia</taxon>
        <taxon>Anura</taxon>
        <taxon>Neobatrachia</taxon>
        <taxon>Hyloidea</taxon>
        <taxon>Eleutherodactylidae</taxon>
        <taxon>Eleutherodactylinae</taxon>
        <taxon>Eleutherodactylus</taxon>
        <taxon>Eleutherodactylus</taxon>
    </lineage>
</organism>
<keyword evidence="3 12" id="KW-0919">Taste</keyword>
<evidence type="ECO:0000256" key="8">
    <source>
        <dbReference type="ARBA" id="ARBA00023136"/>
    </source>
</evidence>
<evidence type="ECO:0000256" key="1">
    <source>
        <dbReference type="ARBA" id="ARBA00004141"/>
    </source>
</evidence>
<keyword evidence="10 12" id="KW-0807">Transducer</keyword>
<dbReference type="EMBL" id="WNTK01000826">
    <property type="protein sequence ID" value="KAG9468565.1"/>
    <property type="molecule type" value="Genomic_DNA"/>
</dbReference>
<evidence type="ECO:0000256" key="3">
    <source>
        <dbReference type="ARBA" id="ARBA00022480"/>
    </source>
</evidence>
<evidence type="ECO:0000256" key="12">
    <source>
        <dbReference type="RuleBase" id="RU004424"/>
    </source>
</evidence>
<dbReference type="PANTHER" id="PTHR11394:SF160">
    <property type="entry name" value="TASTE RECEPTOR TYPE 2"/>
    <property type="match status" value="1"/>
</dbReference>
<feature type="transmembrane region" description="Helical" evidence="13">
    <location>
        <begin position="176"/>
        <end position="202"/>
    </location>
</feature>
<evidence type="ECO:0000256" key="4">
    <source>
        <dbReference type="ARBA" id="ARBA00022606"/>
    </source>
</evidence>
<keyword evidence="4 12" id="KW-0716">Sensory transduction</keyword>
<dbReference type="OrthoDB" id="8876749at2759"/>
<protein>
    <recommendedName>
        <fullName evidence="12">Taste receptor type 2</fullName>
    </recommendedName>
</protein>
<evidence type="ECO:0000256" key="7">
    <source>
        <dbReference type="ARBA" id="ARBA00023040"/>
    </source>
</evidence>
<dbReference type="SUPFAM" id="SSF81321">
    <property type="entry name" value="Family A G protein-coupled receptor-like"/>
    <property type="match status" value="1"/>
</dbReference>
<dbReference type="Pfam" id="PF05296">
    <property type="entry name" value="TAS2R"/>
    <property type="match status" value="1"/>
</dbReference>
<dbReference type="GO" id="GO:0004930">
    <property type="term" value="F:G protein-coupled receptor activity"/>
    <property type="evidence" value="ECO:0007669"/>
    <property type="project" value="UniProtKB-KW"/>
</dbReference>
<sequence>MATSVETEYGILQLTLVSVTAITYITGLMIHMFIVGVSIIDRLKGRPLTTTDLLITSIGTSRIIFEFVSVFDLFWRTFYKESSMAYNTAINVIGYSATDCNIWLSVLLSVFYSLKISNFQNVFFLYLKKIISQRVVGLIIAFVLLSIAFSSGGVYATVVNAPKNVTQEANHHPIQFIVYTAFYVWNVLPCLLYAISSFALLGSLCHHMQRMKRDQNARSHLHAYFKTIKFIIVSFFCFALYVGINIFGLYYDFLGFAVFFLVWNCFPVMHSIYLIYLTARLRNHFLKVLHGMTKCLRRGSESREVLEIQIVSQ</sequence>
<dbReference type="GO" id="GO:0016020">
    <property type="term" value="C:membrane"/>
    <property type="evidence" value="ECO:0007669"/>
    <property type="project" value="UniProtKB-SubCell"/>
</dbReference>
<evidence type="ECO:0000313" key="14">
    <source>
        <dbReference type="EMBL" id="KAG9468565.1"/>
    </source>
</evidence>
<feature type="transmembrane region" description="Helical" evidence="13">
    <location>
        <begin position="95"/>
        <end position="114"/>
    </location>
</feature>
<keyword evidence="9 12" id="KW-0675">Receptor</keyword>
<keyword evidence="8 12" id="KW-0472">Membrane</keyword>
<dbReference type="Proteomes" id="UP000770717">
    <property type="component" value="Unassembled WGS sequence"/>
</dbReference>
<dbReference type="GO" id="GO:0033038">
    <property type="term" value="F:bitter taste receptor activity"/>
    <property type="evidence" value="ECO:0007669"/>
    <property type="project" value="InterPro"/>
</dbReference>
<keyword evidence="6 13" id="KW-1133">Transmembrane helix</keyword>
<evidence type="ECO:0000256" key="9">
    <source>
        <dbReference type="ARBA" id="ARBA00023170"/>
    </source>
</evidence>
<feature type="transmembrane region" description="Helical" evidence="13">
    <location>
        <begin position="12"/>
        <end position="40"/>
    </location>
</feature>
<evidence type="ECO:0000256" key="10">
    <source>
        <dbReference type="ARBA" id="ARBA00023224"/>
    </source>
</evidence>
<comment type="caution">
    <text evidence="14">The sequence shown here is derived from an EMBL/GenBank/DDBJ whole genome shotgun (WGS) entry which is preliminary data.</text>
</comment>
<keyword evidence="7 12" id="KW-0297">G-protein coupled receptor</keyword>
<keyword evidence="15" id="KW-1185">Reference proteome</keyword>
<comment type="subcellular location">
    <subcellularLocation>
        <location evidence="1 12">Membrane</location>
        <topology evidence="1 12">Multi-pass membrane protein</topology>
    </subcellularLocation>
</comment>
<dbReference type="AlphaFoldDB" id="A0A8J6EGB6"/>
<feature type="transmembrane region" description="Helical" evidence="13">
    <location>
        <begin position="135"/>
        <end position="156"/>
    </location>
</feature>
<evidence type="ECO:0000256" key="2">
    <source>
        <dbReference type="ARBA" id="ARBA00007376"/>
    </source>
</evidence>
<comment type="similarity">
    <text evidence="2 11">Belongs to the G-protein coupled receptor T2R family.</text>
</comment>